<dbReference type="InterPro" id="IPR004360">
    <property type="entry name" value="Glyas_Fos-R_dOase_dom"/>
</dbReference>
<dbReference type="AlphaFoldDB" id="A0A1Y5F874"/>
<dbReference type="InterPro" id="IPR037523">
    <property type="entry name" value="VOC_core"/>
</dbReference>
<reference evidence="3" key="1">
    <citation type="journal article" date="2017" name="Proc. Natl. Acad. Sci. U.S.A.">
        <title>Simulation of Deepwater Horizon oil plume reveals substrate specialization within a complex community of hydrocarbon-degraders.</title>
        <authorList>
            <person name="Hu P."/>
            <person name="Dubinsky E.A."/>
            <person name="Probst A.J."/>
            <person name="Wang J."/>
            <person name="Sieber C.M.K."/>
            <person name="Tom L.M."/>
            <person name="Gardinali P."/>
            <person name="Banfield J.F."/>
            <person name="Atlas R.M."/>
            <person name="Andersen G.L."/>
        </authorList>
    </citation>
    <scope>NUCLEOTIDE SEQUENCE [LARGE SCALE GENOMIC DNA]</scope>
</reference>
<accession>A0A1Y5F874</accession>
<feature type="domain" description="VOC" evidence="1">
    <location>
        <begin position="1"/>
        <end position="123"/>
    </location>
</feature>
<dbReference type="PANTHER" id="PTHR35006">
    <property type="entry name" value="GLYOXALASE FAMILY PROTEIN (AFU_ORTHOLOGUE AFUA_5G14830)"/>
    <property type="match status" value="1"/>
</dbReference>
<dbReference type="InterPro" id="IPR029068">
    <property type="entry name" value="Glyas_Bleomycin-R_OHBP_Dase"/>
</dbReference>
<evidence type="ECO:0000259" key="1">
    <source>
        <dbReference type="PROSITE" id="PS51819"/>
    </source>
</evidence>
<evidence type="ECO:0000313" key="2">
    <source>
        <dbReference type="EMBL" id="OUR95391.1"/>
    </source>
</evidence>
<dbReference type="Gene3D" id="3.10.180.10">
    <property type="entry name" value="2,3-Dihydroxybiphenyl 1,2-Dioxygenase, domain 1"/>
    <property type="match status" value="1"/>
</dbReference>
<dbReference type="Pfam" id="PF00903">
    <property type="entry name" value="Glyoxalase"/>
    <property type="match status" value="1"/>
</dbReference>
<protein>
    <submittedName>
        <fullName evidence="2">Glyoxalase</fullName>
    </submittedName>
</protein>
<dbReference type="PROSITE" id="PS51819">
    <property type="entry name" value="VOC"/>
    <property type="match status" value="1"/>
</dbReference>
<dbReference type="EMBL" id="MAAO01000008">
    <property type="protein sequence ID" value="OUR95391.1"/>
    <property type="molecule type" value="Genomic_DNA"/>
</dbReference>
<dbReference type="SUPFAM" id="SSF54593">
    <property type="entry name" value="Glyoxalase/Bleomycin resistance protein/Dihydroxybiphenyl dioxygenase"/>
    <property type="match status" value="1"/>
</dbReference>
<dbReference type="Proteomes" id="UP000196531">
    <property type="component" value="Unassembled WGS sequence"/>
</dbReference>
<dbReference type="CDD" id="cd07262">
    <property type="entry name" value="VOC_like"/>
    <property type="match status" value="1"/>
</dbReference>
<proteinExistence type="predicted"/>
<organism evidence="2 3">
    <name type="scientific">Halobacteriovorax marinus</name>
    <dbReference type="NCBI Taxonomy" id="97084"/>
    <lineage>
        <taxon>Bacteria</taxon>
        <taxon>Pseudomonadati</taxon>
        <taxon>Bdellovibrionota</taxon>
        <taxon>Bacteriovoracia</taxon>
        <taxon>Bacteriovoracales</taxon>
        <taxon>Halobacteriovoraceae</taxon>
        <taxon>Halobacteriovorax</taxon>
    </lineage>
</organism>
<dbReference type="PANTHER" id="PTHR35006:SF1">
    <property type="entry name" value="BLL2941 PROTEIN"/>
    <property type="match status" value="1"/>
</dbReference>
<comment type="caution">
    <text evidence="2">The sequence shown here is derived from an EMBL/GenBank/DDBJ whole genome shotgun (WGS) entry which is preliminary data.</text>
</comment>
<sequence>MIGYITLGTNNLERSAKFYDTLLSKGFDAKRQMEEEKFITWGTEEAPSQIAVIKPFNNGPATVSNGGMVSLMLNSKEAVDEFYKTAIELGASDEGKPGPRESAAFYASYFRDLDGNKLCAFFFDKSLS</sequence>
<evidence type="ECO:0000313" key="3">
    <source>
        <dbReference type="Proteomes" id="UP000196531"/>
    </source>
</evidence>
<name>A0A1Y5F874_9BACT</name>
<gene>
    <name evidence="2" type="ORF">A9Q84_16280</name>
</gene>